<accession>A0AAE1SAR7</accession>
<dbReference type="Proteomes" id="UP001291623">
    <property type="component" value="Unassembled WGS sequence"/>
</dbReference>
<dbReference type="InterPro" id="IPR025558">
    <property type="entry name" value="DUF4283"/>
</dbReference>
<organism evidence="3 4">
    <name type="scientific">Anisodus tanguticus</name>
    <dbReference type="NCBI Taxonomy" id="243964"/>
    <lineage>
        <taxon>Eukaryota</taxon>
        <taxon>Viridiplantae</taxon>
        <taxon>Streptophyta</taxon>
        <taxon>Embryophyta</taxon>
        <taxon>Tracheophyta</taxon>
        <taxon>Spermatophyta</taxon>
        <taxon>Magnoliopsida</taxon>
        <taxon>eudicotyledons</taxon>
        <taxon>Gunneridae</taxon>
        <taxon>Pentapetalae</taxon>
        <taxon>asterids</taxon>
        <taxon>lamiids</taxon>
        <taxon>Solanales</taxon>
        <taxon>Solanaceae</taxon>
        <taxon>Solanoideae</taxon>
        <taxon>Hyoscyameae</taxon>
        <taxon>Anisodus</taxon>
    </lineage>
</organism>
<dbReference type="InterPro" id="IPR040256">
    <property type="entry name" value="At4g02000-like"/>
</dbReference>
<dbReference type="AlphaFoldDB" id="A0AAE1SAR7"/>
<keyword evidence="4" id="KW-1185">Reference proteome</keyword>
<evidence type="ECO:0000313" key="3">
    <source>
        <dbReference type="EMBL" id="KAK4365586.1"/>
    </source>
</evidence>
<evidence type="ECO:0000256" key="1">
    <source>
        <dbReference type="SAM" id="MobiDB-lite"/>
    </source>
</evidence>
<sequence length="457" mass="49455">MGQASVEYSPSRELTASAPSSHSVLGTPPLQEFSASLSQPVPSLNIYLRPGYIRGISNPSPGQVRGVPDPSCSSTAASLTLGTEDSASEDDGDESTTVVPPENLLAPGIVPNIVKVIPAKSPTILDPKAAWEKMVKGNRDANNGSKLHLVDVPQNEDTVVFDEEDFDDLHATWGHLLVGYFAGKYPGGPALQKLCRSWRVKYRFSVHSSGWIIFKFESAEDKFKVISKGPHFVYSTALLLKDIPKCFSFDSQEICVVPLWVRLPSLPLELWNPSALSKILSRVGKPIATDLLTRKRNQTNFARALVEIDVSKDPMHEIRLDIGKAEPIVQKILYEKFPSFCTKCRRVGHSDSECEDHSTSTKRRVKGKPVHSYIATPPPSPRPKPGNDKECQATLSVGRPSELQTGADKGGNFCILGGQSSGVQTEIGTGDKASVNIGGQPSGAQTEGAQACKVVKM</sequence>
<dbReference type="PANTHER" id="PTHR31286">
    <property type="entry name" value="GLYCINE-RICH CELL WALL STRUCTURAL PROTEIN 1.8-LIKE"/>
    <property type="match status" value="1"/>
</dbReference>
<feature type="compositionally biased region" description="Polar residues" evidence="1">
    <location>
        <begin position="1"/>
        <end position="24"/>
    </location>
</feature>
<dbReference type="PANTHER" id="PTHR31286:SF168">
    <property type="entry name" value="DUF4283 DOMAIN-CONTAINING PROTEIN"/>
    <property type="match status" value="1"/>
</dbReference>
<protein>
    <recommendedName>
        <fullName evidence="2">DUF4283 domain-containing protein</fullName>
    </recommendedName>
</protein>
<feature type="compositionally biased region" description="Polar residues" evidence="1">
    <location>
        <begin position="71"/>
        <end position="81"/>
    </location>
</feature>
<proteinExistence type="predicted"/>
<comment type="caution">
    <text evidence="3">The sequence shown here is derived from an EMBL/GenBank/DDBJ whole genome shotgun (WGS) entry which is preliminary data.</text>
</comment>
<dbReference type="EMBL" id="JAVYJV010000007">
    <property type="protein sequence ID" value="KAK4365586.1"/>
    <property type="molecule type" value="Genomic_DNA"/>
</dbReference>
<dbReference type="Pfam" id="PF14111">
    <property type="entry name" value="DUF4283"/>
    <property type="match status" value="1"/>
</dbReference>
<feature type="compositionally biased region" description="Basic and acidic residues" evidence="1">
    <location>
        <begin position="350"/>
        <end position="359"/>
    </location>
</feature>
<name>A0AAE1SAR7_9SOLA</name>
<feature type="domain" description="DUF4283" evidence="2">
    <location>
        <begin position="171"/>
        <end position="245"/>
    </location>
</feature>
<reference evidence="3" key="1">
    <citation type="submission" date="2023-12" db="EMBL/GenBank/DDBJ databases">
        <title>Genome assembly of Anisodus tanguticus.</title>
        <authorList>
            <person name="Wang Y.-J."/>
        </authorList>
    </citation>
    <scope>NUCLEOTIDE SEQUENCE</scope>
    <source>
        <strain evidence="3">KB-2021</strain>
        <tissue evidence="3">Leaf</tissue>
    </source>
</reference>
<evidence type="ECO:0000313" key="4">
    <source>
        <dbReference type="Proteomes" id="UP001291623"/>
    </source>
</evidence>
<evidence type="ECO:0000259" key="2">
    <source>
        <dbReference type="Pfam" id="PF14111"/>
    </source>
</evidence>
<gene>
    <name evidence="3" type="ORF">RND71_013466</name>
</gene>
<feature type="region of interest" description="Disordered" evidence="1">
    <location>
        <begin position="1"/>
        <end position="35"/>
    </location>
</feature>
<feature type="compositionally biased region" description="Basic residues" evidence="1">
    <location>
        <begin position="360"/>
        <end position="369"/>
    </location>
</feature>
<feature type="region of interest" description="Disordered" evidence="1">
    <location>
        <begin position="59"/>
        <end position="101"/>
    </location>
</feature>
<feature type="region of interest" description="Disordered" evidence="1">
    <location>
        <begin position="350"/>
        <end position="392"/>
    </location>
</feature>